<evidence type="ECO:0000313" key="2">
    <source>
        <dbReference type="EMBL" id="GAA4102840.1"/>
    </source>
</evidence>
<organism evidence="2 3">
    <name type="scientific">Mucilaginibacter panaciglaebae</name>
    <dbReference type="NCBI Taxonomy" id="502331"/>
    <lineage>
        <taxon>Bacteria</taxon>
        <taxon>Pseudomonadati</taxon>
        <taxon>Bacteroidota</taxon>
        <taxon>Sphingobacteriia</taxon>
        <taxon>Sphingobacteriales</taxon>
        <taxon>Sphingobacteriaceae</taxon>
        <taxon>Mucilaginibacter</taxon>
    </lineage>
</organism>
<proteinExistence type="predicted"/>
<dbReference type="Proteomes" id="UP001500841">
    <property type="component" value="Unassembled WGS sequence"/>
</dbReference>
<evidence type="ECO:0008006" key="4">
    <source>
        <dbReference type="Google" id="ProtNLM"/>
    </source>
</evidence>
<protein>
    <recommendedName>
        <fullName evidence="4">Natural product</fullName>
    </recommendedName>
</protein>
<sequence>MKKLQLKLDGVKDMLTREQMKKIMGGSGSGSASGSGSGTSCSASCPSGQSATITNCHGDCTGHDGYAECVGAHNTLKKNCA</sequence>
<feature type="compositionally biased region" description="Low complexity" evidence="1">
    <location>
        <begin position="38"/>
        <end position="48"/>
    </location>
</feature>
<reference evidence="3" key="1">
    <citation type="journal article" date="2019" name="Int. J. Syst. Evol. Microbiol.">
        <title>The Global Catalogue of Microorganisms (GCM) 10K type strain sequencing project: providing services to taxonomists for standard genome sequencing and annotation.</title>
        <authorList>
            <consortium name="The Broad Institute Genomics Platform"/>
            <consortium name="The Broad Institute Genome Sequencing Center for Infectious Disease"/>
            <person name="Wu L."/>
            <person name="Ma J."/>
        </authorList>
    </citation>
    <scope>NUCLEOTIDE SEQUENCE [LARGE SCALE GENOMIC DNA]</scope>
    <source>
        <strain evidence="3">JCM 17085</strain>
    </source>
</reference>
<keyword evidence="3" id="KW-1185">Reference proteome</keyword>
<feature type="compositionally biased region" description="Gly residues" evidence="1">
    <location>
        <begin position="25"/>
        <end position="37"/>
    </location>
</feature>
<comment type="caution">
    <text evidence="2">The sequence shown here is derived from an EMBL/GenBank/DDBJ whole genome shotgun (WGS) entry which is preliminary data.</text>
</comment>
<feature type="region of interest" description="Disordered" evidence="1">
    <location>
        <begin position="21"/>
        <end position="50"/>
    </location>
</feature>
<name>A0ABP7X2P7_9SPHI</name>
<evidence type="ECO:0000313" key="3">
    <source>
        <dbReference type="Proteomes" id="UP001500841"/>
    </source>
</evidence>
<evidence type="ECO:0000256" key="1">
    <source>
        <dbReference type="SAM" id="MobiDB-lite"/>
    </source>
</evidence>
<dbReference type="EMBL" id="BAABCV010000011">
    <property type="protein sequence ID" value="GAA4102840.1"/>
    <property type="molecule type" value="Genomic_DNA"/>
</dbReference>
<gene>
    <name evidence="2" type="ORF">GCM10022392_30040</name>
</gene>
<dbReference type="RefSeq" id="WP_345106300.1">
    <property type="nucleotide sequence ID" value="NZ_BAABCV010000011.1"/>
</dbReference>
<accession>A0ABP7X2P7</accession>